<dbReference type="AlphaFoldDB" id="A0AAD6LRQ8"/>
<accession>A0AAD6LRQ8</accession>
<sequence>MQEVNHFGEIEKSCINIHGRYIKSESYNGHGIPTLILGQEEMMEIPPALSRRIKYTPPILIEAPTEEQQLAFSRCFESLREHLV</sequence>
<keyword evidence="2" id="KW-1185">Reference proteome</keyword>
<evidence type="ECO:0000313" key="2">
    <source>
        <dbReference type="Proteomes" id="UP001164929"/>
    </source>
</evidence>
<gene>
    <name evidence="1" type="ORF">NC653_032411</name>
</gene>
<dbReference type="Proteomes" id="UP001164929">
    <property type="component" value="Chromosome 14"/>
</dbReference>
<dbReference type="EMBL" id="JAQIZT010000014">
    <property type="protein sequence ID" value="KAJ6971860.1"/>
    <property type="molecule type" value="Genomic_DNA"/>
</dbReference>
<reference evidence="1" key="1">
    <citation type="journal article" date="2023" name="Mol. Ecol. Resour.">
        <title>Chromosome-level genome assembly of a triploid poplar Populus alba 'Berolinensis'.</title>
        <authorList>
            <person name="Chen S."/>
            <person name="Yu Y."/>
            <person name="Wang X."/>
            <person name="Wang S."/>
            <person name="Zhang T."/>
            <person name="Zhou Y."/>
            <person name="He R."/>
            <person name="Meng N."/>
            <person name="Wang Y."/>
            <person name="Liu W."/>
            <person name="Liu Z."/>
            <person name="Liu J."/>
            <person name="Guo Q."/>
            <person name="Huang H."/>
            <person name="Sederoff R.R."/>
            <person name="Wang G."/>
            <person name="Qu G."/>
            <person name="Chen S."/>
        </authorList>
    </citation>
    <scope>NUCLEOTIDE SEQUENCE</scope>
    <source>
        <strain evidence="1">SC-2020</strain>
    </source>
</reference>
<protein>
    <submittedName>
        <fullName evidence="1">Uncharacterized protein</fullName>
    </submittedName>
</protein>
<proteinExistence type="predicted"/>
<comment type="caution">
    <text evidence="1">The sequence shown here is derived from an EMBL/GenBank/DDBJ whole genome shotgun (WGS) entry which is preliminary data.</text>
</comment>
<organism evidence="1 2">
    <name type="scientific">Populus alba x Populus x berolinensis</name>
    <dbReference type="NCBI Taxonomy" id="444605"/>
    <lineage>
        <taxon>Eukaryota</taxon>
        <taxon>Viridiplantae</taxon>
        <taxon>Streptophyta</taxon>
        <taxon>Embryophyta</taxon>
        <taxon>Tracheophyta</taxon>
        <taxon>Spermatophyta</taxon>
        <taxon>Magnoliopsida</taxon>
        <taxon>eudicotyledons</taxon>
        <taxon>Gunneridae</taxon>
        <taxon>Pentapetalae</taxon>
        <taxon>rosids</taxon>
        <taxon>fabids</taxon>
        <taxon>Malpighiales</taxon>
        <taxon>Salicaceae</taxon>
        <taxon>Saliceae</taxon>
        <taxon>Populus</taxon>
    </lineage>
</organism>
<name>A0AAD6LRQ8_9ROSI</name>
<evidence type="ECO:0000313" key="1">
    <source>
        <dbReference type="EMBL" id="KAJ6971860.1"/>
    </source>
</evidence>